<feature type="compositionally biased region" description="Polar residues" evidence="1">
    <location>
        <begin position="211"/>
        <end position="220"/>
    </location>
</feature>
<protein>
    <submittedName>
        <fullName evidence="2">Uncharacterized protein</fullName>
    </submittedName>
</protein>
<evidence type="ECO:0000313" key="2">
    <source>
        <dbReference type="EMBL" id="KAJ1366814.1"/>
    </source>
</evidence>
<feature type="region of interest" description="Disordered" evidence="1">
    <location>
        <begin position="195"/>
        <end position="220"/>
    </location>
</feature>
<evidence type="ECO:0000256" key="1">
    <source>
        <dbReference type="SAM" id="MobiDB-lite"/>
    </source>
</evidence>
<accession>A0AAD5WDZ8</accession>
<dbReference type="EMBL" id="JAHQIW010005666">
    <property type="protein sequence ID" value="KAJ1366814.1"/>
    <property type="molecule type" value="Genomic_DNA"/>
</dbReference>
<dbReference type="AlphaFoldDB" id="A0AAD5WDZ8"/>
<comment type="caution">
    <text evidence="2">The sequence shown here is derived from an EMBL/GenBank/DDBJ whole genome shotgun (WGS) entry which is preliminary data.</text>
</comment>
<evidence type="ECO:0000313" key="3">
    <source>
        <dbReference type="Proteomes" id="UP001196413"/>
    </source>
</evidence>
<name>A0AAD5WDZ8_PARTN</name>
<sequence length="220" mass="23947">MPLTKATFIGDGRVQVRTVRSEDSCKDVTEKEAEGGTAASVNTSTSKCSKAVGTASHTMIPPAQDLRLLIRRFVKKWWIVESTSNEQIIHFVSRNPYVDKNFIHLDVSLINRFTLKEGRIPFVMLPDPPDSGTSLQSPQMQLGYPLTPPLVVLPGPLVETSFPNALYMPMLHYNYPASNGVSPLPSNRVDMIGNNDMPASTSCATPRDLTGSASGASLSK</sequence>
<gene>
    <name evidence="2" type="ORF">KIN20_027582</name>
</gene>
<dbReference type="Proteomes" id="UP001196413">
    <property type="component" value="Unassembled WGS sequence"/>
</dbReference>
<organism evidence="2 3">
    <name type="scientific">Parelaphostrongylus tenuis</name>
    <name type="common">Meningeal worm</name>
    <dbReference type="NCBI Taxonomy" id="148309"/>
    <lineage>
        <taxon>Eukaryota</taxon>
        <taxon>Metazoa</taxon>
        <taxon>Ecdysozoa</taxon>
        <taxon>Nematoda</taxon>
        <taxon>Chromadorea</taxon>
        <taxon>Rhabditida</taxon>
        <taxon>Rhabditina</taxon>
        <taxon>Rhabditomorpha</taxon>
        <taxon>Strongyloidea</taxon>
        <taxon>Metastrongylidae</taxon>
        <taxon>Parelaphostrongylus</taxon>
    </lineage>
</organism>
<keyword evidence="3" id="KW-1185">Reference proteome</keyword>
<reference evidence="2" key="1">
    <citation type="submission" date="2021-06" db="EMBL/GenBank/DDBJ databases">
        <title>Parelaphostrongylus tenuis whole genome reference sequence.</title>
        <authorList>
            <person name="Garwood T.J."/>
            <person name="Larsen P.A."/>
            <person name="Fountain-Jones N.M."/>
            <person name="Garbe J.R."/>
            <person name="Macchietto M.G."/>
            <person name="Kania S.A."/>
            <person name="Gerhold R.W."/>
            <person name="Richards J.E."/>
            <person name="Wolf T.M."/>
        </authorList>
    </citation>
    <scope>NUCLEOTIDE SEQUENCE</scope>
    <source>
        <strain evidence="2">MNPRO001-30</strain>
        <tissue evidence="2">Meninges</tissue>
    </source>
</reference>
<proteinExistence type="predicted"/>